<evidence type="ECO:0000313" key="2">
    <source>
        <dbReference type="EMBL" id="VAW52234.1"/>
    </source>
</evidence>
<evidence type="ECO:0008006" key="3">
    <source>
        <dbReference type="Google" id="ProtNLM"/>
    </source>
</evidence>
<protein>
    <recommendedName>
        <fullName evidence="3">DUF2069 domain-containing protein</fullName>
    </recommendedName>
</protein>
<accession>A0A3B0X8F1</accession>
<gene>
    <name evidence="2" type="ORF">MNBD_GAMMA05-116</name>
</gene>
<name>A0A3B0X8F1_9ZZZZ</name>
<feature type="transmembrane region" description="Helical" evidence="1">
    <location>
        <begin position="38"/>
        <end position="59"/>
    </location>
</feature>
<evidence type="ECO:0000256" key="1">
    <source>
        <dbReference type="SAM" id="Phobius"/>
    </source>
</evidence>
<organism evidence="2">
    <name type="scientific">hydrothermal vent metagenome</name>
    <dbReference type="NCBI Taxonomy" id="652676"/>
    <lineage>
        <taxon>unclassified sequences</taxon>
        <taxon>metagenomes</taxon>
        <taxon>ecological metagenomes</taxon>
    </lineage>
</organism>
<feature type="transmembrane region" description="Helical" evidence="1">
    <location>
        <begin position="66"/>
        <end position="84"/>
    </location>
</feature>
<dbReference type="Pfam" id="PF09842">
    <property type="entry name" value="DUF2069"/>
    <property type="match status" value="1"/>
</dbReference>
<keyword evidence="1" id="KW-0812">Transmembrane</keyword>
<feature type="transmembrane region" description="Helical" evidence="1">
    <location>
        <begin position="12"/>
        <end position="32"/>
    </location>
</feature>
<dbReference type="InterPro" id="IPR018643">
    <property type="entry name" value="DUF2069_membrane"/>
</dbReference>
<feature type="transmembrane region" description="Helical" evidence="1">
    <location>
        <begin position="90"/>
        <end position="110"/>
    </location>
</feature>
<sequence>MTQDQYIKTGRWLTLSGYFTLLFGLFAWHLVIDRPAEHLISIIILLQIGPLMFPLMGLLKGKLYTHAWSMYMSIFYFIIGVWYAGSSEDLKIGLFVIFSSLMFFLGTVLYTRFMGKKLSAESTSSE</sequence>
<reference evidence="2" key="1">
    <citation type="submission" date="2018-06" db="EMBL/GenBank/DDBJ databases">
        <authorList>
            <person name="Zhirakovskaya E."/>
        </authorList>
    </citation>
    <scope>NUCLEOTIDE SEQUENCE</scope>
</reference>
<keyword evidence="1" id="KW-0472">Membrane</keyword>
<keyword evidence="1" id="KW-1133">Transmembrane helix</keyword>
<proteinExistence type="predicted"/>
<dbReference type="EMBL" id="UOFE01000026">
    <property type="protein sequence ID" value="VAW52234.1"/>
    <property type="molecule type" value="Genomic_DNA"/>
</dbReference>
<dbReference type="AlphaFoldDB" id="A0A3B0X8F1"/>